<comment type="subcellular location">
    <subcellularLocation>
        <location evidence="1">Membrane</location>
        <topology evidence="1">Multi-pass membrane protein</topology>
    </subcellularLocation>
</comment>
<keyword evidence="5 6" id="KW-0472">Membrane</keyword>
<feature type="transmembrane region" description="Helical" evidence="6">
    <location>
        <begin position="104"/>
        <end position="124"/>
    </location>
</feature>
<sequence length="160" mass="17631">MGQAASLALFIGVPIVQGMVGGLLTGKDVKDWFPTLKKPKWTPPDWAIGPLWSTFYTITGVASWLVLKHGGYSAQALPLGLCAAQYVFNFAWTPIFFKARRLDIAFADVLVMLGFTGLATIEYFKVSPAAGGLMTSYVAWQCFVAALNYRIWKDNQKVED</sequence>
<dbReference type="EMBL" id="CAJHUC010001767">
    <property type="protein sequence ID" value="CAD7702278.1"/>
    <property type="molecule type" value="Genomic_DNA"/>
</dbReference>
<comment type="caution">
    <text evidence="7">The sequence shown here is derived from an EMBL/GenBank/DDBJ whole genome shotgun (WGS) entry which is preliminary data.</text>
</comment>
<dbReference type="CDD" id="cd15904">
    <property type="entry name" value="TSPO_MBR"/>
    <property type="match status" value="1"/>
</dbReference>
<dbReference type="PIRSF" id="PIRSF005859">
    <property type="entry name" value="PBR"/>
    <property type="match status" value="1"/>
</dbReference>
<keyword evidence="8" id="KW-1185">Reference proteome</keyword>
<comment type="similarity">
    <text evidence="2">Belongs to the TspO/BZRP family.</text>
</comment>
<dbReference type="PANTHER" id="PTHR10057">
    <property type="entry name" value="PERIPHERAL-TYPE BENZODIAZEPINE RECEPTOR"/>
    <property type="match status" value="1"/>
</dbReference>
<evidence type="ECO:0008006" key="9">
    <source>
        <dbReference type="Google" id="ProtNLM"/>
    </source>
</evidence>
<dbReference type="AlphaFoldDB" id="A0A8S1J3L6"/>
<proteinExistence type="inferred from homology"/>
<evidence type="ECO:0000256" key="4">
    <source>
        <dbReference type="ARBA" id="ARBA00022989"/>
    </source>
</evidence>
<reference evidence="7" key="1">
    <citation type="submission" date="2020-12" db="EMBL/GenBank/DDBJ databases">
        <authorList>
            <person name="Iha C."/>
        </authorList>
    </citation>
    <scope>NUCLEOTIDE SEQUENCE</scope>
</reference>
<evidence type="ECO:0000256" key="5">
    <source>
        <dbReference type="ARBA" id="ARBA00023136"/>
    </source>
</evidence>
<evidence type="ECO:0000256" key="2">
    <source>
        <dbReference type="ARBA" id="ARBA00007524"/>
    </source>
</evidence>
<accession>A0A8S1J3L6</accession>
<dbReference type="InterPro" id="IPR038330">
    <property type="entry name" value="TspO/MBR-related_sf"/>
</dbReference>
<dbReference type="FunFam" id="1.20.1260.100:FF:000001">
    <property type="entry name" value="translocator protein 2"/>
    <property type="match status" value="1"/>
</dbReference>
<evidence type="ECO:0000256" key="6">
    <source>
        <dbReference type="SAM" id="Phobius"/>
    </source>
</evidence>
<evidence type="ECO:0000313" key="7">
    <source>
        <dbReference type="EMBL" id="CAD7702278.1"/>
    </source>
</evidence>
<dbReference type="OrthoDB" id="8841220at2759"/>
<name>A0A8S1J3L6_9CHLO</name>
<dbReference type="Pfam" id="PF03073">
    <property type="entry name" value="TspO_MBR"/>
    <property type="match status" value="1"/>
</dbReference>
<dbReference type="Proteomes" id="UP000708148">
    <property type="component" value="Unassembled WGS sequence"/>
</dbReference>
<protein>
    <recommendedName>
        <fullName evidence="9">Peripheral-type benzodiazepine receptor</fullName>
    </recommendedName>
</protein>
<dbReference type="GO" id="GO:0033013">
    <property type="term" value="P:tetrapyrrole metabolic process"/>
    <property type="evidence" value="ECO:0007669"/>
    <property type="project" value="UniProtKB-ARBA"/>
</dbReference>
<dbReference type="PANTHER" id="PTHR10057:SF0">
    <property type="entry name" value="TRANSLOCATOR PROTEIN"/>
    <property type="match status" value="1"/>
</dbReference>
<evidence type="ECO:0000256" key="3">
    <source>
        <dbReference type="ARBA" id="ARBA00022692"/>
    </source>
</evidence>
<evidence type="ECO:0000256" key="1">
    <source>
        <dbReference type="ARBA" id="ARBA00004141"/>
    </source>
</evidence>
<feature type="transmembrane region" description="Helical" evidence="6">
    <location>
        <begin position="130"/>
        <end position="149"/>
    </location>
</feature>
<dbReference type="GO" id="GO:0016020">
    <property type="term" value="C:membrane"/>
    <property type="evidence" value="ECO:0007669"/>
    <property type="project" value="UniProtKB-SubCell"/>
</dbReference>
<dbReference type="InterPro" id="IPR004307">
    <property type="entry name" value="TspO_MBR"/>
</dbReference>
<dbReference type="Gene3D" id="1.20.1260.100">
    <property type="entry name" value="TspO/MBR protein"/>
    <property type="match status" value="1"/>
</dbReference>
<feature type="transmembrane region" description="Helical" evidence="6">
    <location>
        <begin position="6"/>
        <end position="25"/>
    </location>
</feature>
<organism evidence="7 8">
    <name type="scientific">Ostreobium quekettii</name>
    <dbReference type="NCBI Taxonomy" id="121088"/>
    <lineage>
        <taxon>Eukaryota</taxon>
        <taxon>Viridiplantae</taxon>
        <taxon>Chlorophyta</taxon>
        <taxon>core chlorophytes</taxon>
        <taxon>Ulvophyceae</taxon>
        <taxon>TCBD clade</taxon>
        <taxon>Bryopsidales</taxon>
        <taxon>Ostreobineae</taxon>
        <taxon>Ostreobiaceae</taxon>
        <taxon>Ostreobium</taxon>
    </lineage>
</organism>
<gene>
    <name evidence="7" type="ORF">OSTQU699_LOCUS7635</name>
</gene>
<feature type="transmembrane region" description="Helical" evidence="6">
    <location>
        <begin position="46"/>
        <end position="66"/>
    </location>
</feature>
<keyword evidence="3 6" id="KW-0812">Transmembrane</keyword>
<evidence type="ECO:0000313" key="8">
    <source>
        <dbReference type="Proteomes" id="UP000708148"/>
    </source>
</evidence>
<keyword evidence="4 6" id="KW-1133">Transmembrane helix</keyword>